<evidence type="ECO:0000313" key="2">
    <source>
        <dbReference type="Proteomes" id="UP000308730"/>
    </source>
</evidence>
<accession>A0A4S4M269</accession>
<dbReference type="EMBL" id="SGPM01000698">
    <property type="protein sequence ID" value="THH16880.1"/>
    <property type="molecule type" value="Genomic_DNA"/>
</dbReference>
<reference evidence="1 2" key="1">
    <citation type="submission" date="2019-02" db="EMBL/GenBank/DDBJ databases">
        <title>Genome sequencing of the rare red list fungi Antrodiella citrinella (Flaviporus citrinellus).</title>
        <authorList>
            <person name="Buettner E."/>
            <person name="Kellner H."/>
        </authorList>
    </citation>
    <scope>NUCLEOTIDE SEQUENCE [LARGE SCALE GENOMIC DNA]</scope>
    <source>
        <strain evidence="1 2">DSM 108506</strain>
    </source>
</reference>
<gene>
    <name evidence="1" type="ORF">EUX98_g9232</name>
</gene>
<comment type="caution">
    <text evidence="1">The sequence shown here is derived from an EMBL/GenBank/DDBJ whole genome shotgun (WGS) entry which is preliminary data.</text>
</comment>
<dbReference type="Proteomes" id="UP000308730">
    <property type="component" value="Unassembled WGS sequence"/>
</dbReference>
<proteinExistence type="predicted"/>
<protein>
    <submittedName>
        <fullName evidence="1">Uncharacterized protein</fullName>
    </submittedName>
</protein>
<dbReference type="AlphaFoldDB" id="A0A4S4M269"/>
<name>A0A4S4M269_9APHY</name>
<sequence length="62" mass="6870">MANSAPTSTPMVGYSDARSTATSAPISSDIPWHLTQPFKRLRKMQGKLKEPLVERRSAEALR</sequence>
<organism evidence="1 2">
    <name type="scientific">Antrodiella citrinella</name>
    <dbReference type="NCBI Taxonomy" id="2447956"/>
    <lineage>
        <taxon>Eukaryota</taxon>
        <taxon>Fungi</taxon>
        <taxon>Dikarya</taxon>
        <taxon>Basidiomycota</taxon>
        <taxon>Agaricomycotina</taxon>
        <taxon>Agaricomycetes</taxon>
        <taxon>Polyporales</taxon>
        <taxon>Steccherinaceae</taxon>
        <taxon>Antrodiella</taxon>
    </lineage>
</organism>
<keyword evidence="2" id="KW-1185">Reference proteome</keyword>
<evidence type="ECO:0000313" key="1">
    <source>
        <dbReference type="EMBL" id="THH16880.1"/>
    </source>
</evidence>